<protein>
    <submittedName>
        <fullName evidence="2">Lipoprotein</fullName>
    </submittedName>
</protein>
<dbReference type="KEGG" id="age:AA314_08306"/>
<dbReference type="PROSITE" id="PS51257">
    <property type="entry name" value="PROKAR_LIPOPROTEIN"/>
    <property type="match status" value="1"/>
</dbReference>
<organism evidence="2 4">
    <name type="scientific">Archangium gephyra</name>
    <dbReference type="NCBI Taxonomy" id="48"/>
    <lineage>
        <taxon>Bacteria</taxon>
        <taxon>Pseudomonadati</taxon>
        <taxon>Myxococcota</taxon>
        <taxon>Myxococcia</taxon>
        <taxon>Myxococcales</taxon>
        <taxon>Cystobacterineae</taxon>
        <taxon>Archangiaceae</taxon>
        <taxon>Archangium</taxon>
    </lineage>
</organism>
<reference evidence="3 5" key="2">
    <citation type="submission" date="2018-08" db="EMBL/GenBank/DDBJ databases">
        <title>Genomic Encyclopedia of Archaeal and Bacterial Type Strains, Phase II (KMG-II): from individual species to whole genera.</title>
        <authorList>
            <person name="Goeker M."/>
        </authorList>
    </citation>
    <scope>NUCLEOTIDE SEQUENCE [LARGE SCALE GENOMIC DNA]</scope>
    <source>
        <strain evidence="3 5">DSM 2261</strain>
    </source>
</reference>
<dbReference type="AlphaFoldDB" id="A0AAC8QGL4"/>
<reference evidence="2 4" key="1">
    <citation type="submission" date="2015-05" db="EMBL/GenBank/DDBJ databases">
        <title>Genome assembly of Archangium gephyra DSM 2261.</title>
        <authorList>
            <person name="Sharma G."/>
            <person name="Subramanian S."/>
        </authorList>
    </citation>
    <scope>NUCLEOTIDE SEQUENCE [LARGE SCALE GENOMIC DNA]</scope>
    <source>
        <strain evidence="2 4">DSM 2261</strain>
    </source>
</reference>
<gene>
    <name evidence="2" type="ORF">AA314_08306</name>
    <name evidence="3" type="ORF">ATI61_105340</name>
</gene>
<evidence type="ECO:0000313" key="3">
    <source>
        <dbReference type="EMBL" id="REG32013.1"/>
    </source>
</evidence>
<accession>A0AAC8QGL4</accession>
<feature type="region of interest" description="Disordered" evidence="1">
    <location>
        <begin position="23"/>
        <end position="62"/>
    </location>
</feature>
<dbReference type="EMBL" id="CP011509">
    <property type="protein sequence ID" value="AKJ06680.1"/>
    <property type="molecule type" value="Genomic_DNA"/>
</dbReference>
<name>A0AAC8QGL4_9BACT</name>
<evidence type="ECO:0000313" key="2">
    <source>
        <dbReference type="EMBL" id="AKJ06680.1"/>
    </source>
</evidence>
<feature type="compositionally biased region" description="Basic and acidic residues" evidence="1">
    <location>
        <begin position="23"/>
        <end position="44"/>
    </location>
</feature>
<dbReference type="RefSeq" id="WP_047859911.1">
    <property type="nucleotide sequence ID" value="NZ_CP011509.1"/>
</dbReference>
<evidence type="ECO:0000313" key="5">
    <source>
        <dbReference type="Proteomes" id="UP000256345"/>
    </source>
</evidence>
<keyword evidence="2" id="KW-0449">Lipoprotein</keyword>
<evidence type="ECO:0000256" key="1">
    <source>
        <dbReference type="SAM" id="MobiDB-lite"/>
    </source>
</evidence>
<keyword evidence="5" id="KW-1185">Reference proteome</keyword>
<dbReference type="Proteomes" id="UP000256345">
    <property type="component" value="Unassembled WGS sequence"/>
</dbReference>
<dbReference type="EMBL" id="QUMU01000005">
    <property type="protein sequence ID" value="REG32013.1"/>
    <property type="molecule type" value="Genomic_DNA"/>
</dbReference>
<sequence>MSPSTRGLTVLLCAAALLGGCKKEEQPAASEDRTLEKLRQEVDRVNQGGAPSAAPDESDPNARLAGLAAGQEQEKPRTYTLPSKEKVKVDTLALQPTGLESLHSLRGTGKVALTTDELFLRVKFDAENVGESAVHVPFSTARLVDAGGKEYPLARDAQTVAGTRKLDRTWENEQRDSMDLLFEVPPDAIAPGLSLLITNSSGADVRIPLQ</sequence>
<evidence type="ECO:0000313" key="4">
    <source>
        <dbReference type="Proteomes" id="UP000035579"/>
    </source>
</evidence>
<proteinExistence type="predicted"/>
<dbReference type="Proteomes" id="UP000035579">
    <property type="component" value="Chromosome"/>
</dbReference>